<dbReference type="GO" id="GO:0016020">
    <property type="term" value="C:membrane"/>
    <property type="evidence" value="ECO:0007669"/>
    <property type="project" value="UniProtKB-SubCell"/>
</dbReference>
<keyword evidence="10" id="KW-1185">Reference proteome</keyword>
<evidence type="ECO:0000256" key="1">
    <source>
        <dbReference type="ARBA" id="ARBA00004141"/>
    </source>
</evidence>
<dbReference type="STRING" id="279824.SAMN03080617_02647"/>
<proteinExistence type="predicted"/>
<evidence type="ECO:0000256" key="7">
    <source>
        <dbReference type="SAM" id="Phobius"/>
    </source>
</evidence>
<dbReference type="AlphaFoldDB" id="A0A1G5YLA0"/>
<evidence type="ECO:0000256" key="4">
    <source>
        <dbReference type="ARBA" id="ARBA00022989"/>
    </source>
</evidence>
<evidence type="ECO:0000259" key="8">
    <source>
        <dbReference type="Pfam" id="PF00999"/>
    </source>
</evidence>
<dbReference type="InterPro" id="IPR050794">
    <property type="entry name" value="CPA2_transporter"/>
</dbReference>
<evidence type="ECO:0000313" key="10">
    <source>
        <dbReference type="Proteomes" id="UP000198756"/>
    </source>
</evidence>
<dbReference type="Gene3D" id="1.20.1530.20">
    <property type="match status" value="1"/>
</dbReference>
<keyword evidence="6 7" id="KW-0472">Membrane</keyword>
<dbReference type="GO" id="GO:0015297">
    <property type="term" value="F:antiporter activity"/>
    <property type="evidence" value="ECO:0007669"/>
    <property type="project" value="InterPro"/>
</dbReference>
<dbReference type="Proteomes" id="UP000198756">
    <property type="component" value="Unassembled WGS sequence"/>
</dbReference>
<keyword evidence="2" id="KW-0813">Transport</keyword>
<evidence type="ECO:0000256" key="5">
    <source>
        <dbReference type="ARBA" id="ARBA00023065"/>
    </source>
</evidence>
<keyword evidence="4 7" id="KW-1133">Transmembrane helix</keyword>
<dbReference type="RefSeq" id="WP_092730708.1">
    <property type="nucleotide sequence ID" value="NZ_FMXE01000018.1"/>
</dbReference>
<feature type="transmembrane region" description="Helical" evidence="7">
    <location>
        <begin position="7"/>
        <end position="26"/>
    </location>
</feature>
<dbReference type="PANTHER" id="PTHR32468">
    <property type="entry name" value="CATION/H + ANTIPORTER"/>
    <property type="match status" value="1"/>
</dbReference>
<feature type="transmembrane region" description="Helical" evidence="7">
    <location>
        <begin position="157"/>
        <end position="180"/>
    </location>
</feature>
<feature type="transmembrane region" description="Helical" evidence="7">
    <location>
        <begin position="95"/>
        <end position="120"/>
    </location>
</feature>
<reference evidence="10" key="1">
    <citation type="submission" date="2016-10" db="EMBL/GenBank/DDBJ databases">
        <authorList>
            <person name="Varghese N."/>
            <person name="Submissions S."/>
        </authorList>
    </citation>
    <scope>NUCLEOTIDE SEQUENCE [LARGE SCALE GENOMIC DNA]</scope>
    <source>
        <strain evidence="10">DSM 22703</strain>
    </source>
</reference>
<feature type="domain" description="Cation/H+ exchanger transmembrane" evidence="8">
    <location>
        <begin position="74"/>
        <end position="456"/>
    </location>
</feature>
<name>A0A1G5YLA0_9BACT</name>
<keyword evidence="3 7" id="KW-0812">Transmembrane</keyword>
<feature type="transmembrane region" description="Helical" evidence="7">
    <location>
        <begin position="296"/>
        <end position="325"/>
    </location>
</feature>
<sequence>MGKRRNAIFYVLIIGIFSGLMYTISIKGKLLEVGRKIRISQNETSQWQEFIDSMSHNLTHPLAILLAQIVTIIMVARVFGWLSKKIGQPTVIGEIIAGIVLGPSLLGWVFPQFSLALFPIESLGNLQFLSQIGLILFMFVIGMELDLKVLRNKADDAVVISHASIVIPFTLGIGLAYFIYTSFAPIGVEFLSFGLFLGIAMSITAFPVLARIVQERGLQKSRLGTIVITCAAADDITAWCLLAAVIAIVKAGSFVSSLYVIGLAVAYVFVMIKLVRPFLKRIGDLHTSRENLSKPIVAIFFLTLIISAYATEVIGIHALFGAFMAGAIMPENTKFRNIFIEKVEDVSLVLLLPLFFVYTGLRTEIGLLNDFYLWKVTGMIIVVAVVGKFVGSAIAARFVGQNWKDSLTIGALMNTRGLMELVVLNIGYDLGVLTPEIFAMMVIMALVTTFMTGPALDLINWLFRSKPSLIPQEIIQKSNYRILVSFGHPERGRSLVRLAHSLISKLNGNASITAMHLSPVDELNYFNQAAYERESFGPVIHEAHQLNQKVTTLFKASSGIEEDIIEVAKKGNYDLLLIGVGQSIFEGSLLGKVLGFTTRIISPDRILNQVTGKENLFENLPFDEMTRRIIRTSQVPVGVWIDKGFKQADRIFIPIISPKDDFLVQYAQKWINNSGAQITLIDTGDQVKSRPEIKEAIRAIEHVAPHHIQLRPENYLNPEFLKSQDLMVISFKSWKKLVESKKDWLSDIPSVLILAEKNPEKFKVEASATRLTRKLPEQGY</sequence>
<feature type="transmembrane region" description="Helical" evidence="7">
    <location>
        <begin position="225"/>
        <end position="248"/>
    </location>
</feature>
<gene>
    <name evidence="9" type="ORF">SAMN03080617_02647</name>
</gene>
<dbReference type="PANTHER" id="PTHR32468:SF0">
    <property type="entry name" value="K(+)_H(+) ANTIPORTER 1"/>
    <property type="match status" value="1"/>
</dbReference>
<organism evidence="9 10">
    <name type="scientific">Algoriphagus alkaliphilus</name>
    <dbReference type="NCBI Taxonomy" id="279824"/>
    <lineage>
        <taxon>Bacteria</taxon>
        <taxon>Pseudomonadati</taxon>
        <taxon>Bacteroidota</taxon>
        <taxon>Cytophagia</taxon>
        <taxon>Cytophagales</taxon>
        <taxon>Cyclobacteriaceae</taxon>
        <taxon>Algoriphagus</taxon>
    </lineage>
</organism>
<keyword evidence="5" id="KW-0406">Ion transport</keyword>
<feature type="transmembrane region" description="Helical" evidence="7">
    <location>
        <begin position="254"/>
        <end position="275"/>
    </location>
</feature>
<evidence type="ECO:0000256" key="2">
    <source>
        <dbReference type="ARBA" id="ARBA00022448"/>
    </source>
</evidence>
<dbReference type="EMBL" id="FMXE01000018">
    <property type="protein sequence ID" value="SDA83411.1"/>
    <property type="molecule type" value="Genomic_DNA"/>
</dbReference>
<dbReference type="InterPro" id="IPR038770">
    <property type="entry name" value="Na+/solute_symporter_sf"/>
</dbReference>
<comment type="subcellular location">
    <subcellularLocation>
        <location evidence="1">Membrane</location>
        <topology evidence="1">Multi-pass membrane protein</topology>
    </subcellularLocation>
</comment>
<dbReference type="InterPro" id="IPR006153">
    <property type="entry name" value="Cation/H_exchanger_TM"/>
</dbReference>
<feature type="transmembrane region" description="Helical" evidence="7">
    <location>
        <begin position="192"/>
        <end position="213"/>
    </location>
</feature>
<evidence type="ECO:0000256" key="6">
    <source>
        <dbReference type="ARBA" id="ARBA00023136"/>
    </source>
</evidence>
<accession>A0A1G5YLA0</accession>
<evidence type="ECO:0000256" key="3">
    <source>
        <dbReference type="ARBA" id="ARBA00022692"/>
    </source>
</evidence>
<feature type="transmembrane region" description="Helical" evidence="7">
    <location>
        <begin position="62"/>
        <end position="83"/>
    </location>
</feature>
<dbReference type="GO" id="GO:1902600">
    <property type="term" value="P:proton transmembrane transport"/>
    <property type="evidence" value="ECO:0007669"/>
    <property type="project" value="InterPro"/>
</dbReference>
<evidence type="ECO:0000313" key="9">
    <source>
        <dbReference type="EMBL" id="SDA83411.1"/>
    </source>
</evidence>
<dbReference type="OrthoDB" id="9793589at2"/>
<feature type="transmembrane region" description="Helical" evidence="7">
    <location>
        <begin position="126"/>
        <end position="145"/>
    </location>
</feature>
<dbReference type="Pfam" id="PF00999">
    <property type="entry name" value="Na_H_Exchanger"/>
    <property type="match status" value="1"/>
</dbReference>
<protein>
    <submittedName>
        <fullName evidence="9">Kef-type K+ transport system, membrane component KefB</fullName>
    </submittedName>
</protein>
<feature type="transmembrane region" description="Helical" evidence="7">
    <location>
        <begin position="373"/>
        <end position="396"/>
    </location>
</feature>